<dbReference type="SUPFAM" id="SSF46689">
    <property type="entry name" value="Homeodomain-like"/>
    <property type="match status" value="2"/>
</dbReference>
<keyword evidence="1" id="KW-0805">Transcription regulation</keyword>
<dbReference type="PANTHER" id="PTHR43130">
    <property type="entry name" value="ARAC-FAMILY TRANSCRIPTIONAL REGULATOR"/>
    <property type="match status" value="1"/>
</dbReference>
<dbReference type="InterPro" id="IPR029062">
    <property type="entry name" value="Class_I_gatase-like"/>
</dbReference>
<dbReference type="PROSITE" id="PS01124">
    <property type="entry name" value="HTH_ARAC_FAMILY_2"/>
    <property type="match status" value="1"/>
</dbReference>
<sequence length="326" mass="36969">MSIEKRYSIFFLINHGMHLLDIAGPCQALHEANKQTPLFKIYFVGFSRTVHSHQGLDLTNILEPPIELPERSVIFVCASKYEPNIYSDQESARSIEWLRQAIREDTLVVGICTGAFMLAKAGLVDGKEVTTHHSLTTELAQQFPETHVLTDRIFVRSDNIYTSAGVTAGIDTTLYLISQLASTHTSVEVARELVVHRRRMANDKQISDHLKYRNHISPLVHAVQDYICEHFRESLNIADVCHLHRVSQRHMQRIFKEHTDITVRDYIASLRLEEARQLLENGMGVEQAAHLAGFPNPSSFRDAWKKRYGGLPGNKKATDKADAFIA</sequence>
<dbReference type="GO" id="GO:0003700">
    <property type="term" value="F:DNA-binding transcription factor activity"/>
    <property type="evidence" value="ECO:0007669"/>
    <property type="project" value="InterPro"/>
</dbReference>
<keyword evidence="2" id="KW-0804">Transcription</keyword>
<proteinExistence type="predicted"/>
<keyword evidence="5" id="KW-1185">Reference proteome</keyword>
<reference evidence="4 5" key="1">
    <citation type="submission" date="2014-01" db="EMBL/GenBank/DDBJ databases">
        <title>Full genme sequencing of cellulolytic bacterium Gynuella sunshinyii YC6258T gen. nov., sp. nov.</title>
        <authorList>
            <person name="Khan H."/>
            <person name="Chung E.J."/>
            <person name="Chung Y.R."/>
        </authorList>
    </citation>
    <scope>NUCLEOTIDE SEQUENCE [LARGE SCALE GENOMIC DNA]</scope>
    <source>
        <strain evidence="4 5">YC6258</strain>
    </source>
</reference>
<dbReference type="Pfam" id="PF12833">
    <property type="entry name" value="HTH_18"/>
    <property type="match status" value="1"/>
</dbReference>
<evidence type="ECO:0000313" key="4">
    <source>
        <dbReference type="EMBL" id="AJQ92339.1"/>
    </source>
</evidence>
<dbReference type="HOGENOM" id="CLU_000445_59_0_6"/>
<dbReference type="Proteomes" id="UP000032266">
    <property type="component" value="Chromosome"/>
</dbReference>
<evidence type="ECO:0000256" key="1">
    <source>
        <dbReference type="ARBA" id="ARBA00023015"/>
    </source>
</evidence>
<dbReference type="RefSeq" id="WP_052829984.1">
    <property type="nucleotide sequence ID" value="NZ_CP007142.1"/>
</dbReference>
<keyword evidence="4" id="KW-0238">DNA-binding</keyword>
<gene>
    <name evidence="4" type="ORF">YC6258_00289</name>
</gene>
<dbReference type="SUPFAM" id="SSF52317">
    <property type="entry name" value="Class I glutamine amidotransferase-like"/>
    <property type="match status" value="1"/>
</dbReference>
<dbReference type="Gene3D" id="3.40.50.880">
    <property type="match status" value="1"/>
</dbReference>
<dbReference type="Pfam" id="PF01965">
    <property type="entry name" value="DJ-1_PfpI"/>
    <property type="match status" value="1"/>
</dbReference>
<dbReference type="KEGG" id="gsn:YC6258_00289"/>
<organism evidence="4 5">
    <name type="scientific">Gynuella sunshinyii YC6258</name>
    <dbReference type="NCBI Taxonomy" id="1445510"/>
    <lineage>
        <taxon>Bacteria</taxon>
        <taxon>Pseudomonadati</taxon>
        <taxon>Pseudomonadota</taxon>
        <taxon>Gammaproteobacteria</taxon>
        <taxon>Oceanospirillales</taxon>
        <taxon>Saccharospirillaceae</taxon>
        <taxon>Gynuella</taxon>
    </lineage>
</organism>
<dbReference type="OrthoDB" id="9803764at2"/>
<dbReference type="InterPro" id="IPR018060">
    <property type="entry name" value="HTH_AraC"/>
</dbReference>
<dbReference type="Gene3D" id="1.10.10.60">
    <property type="entry name" value="Homeodomain-like"/>
    <property type="match status" value="1"/>
</dbReference>
<dbReference type="PATRIC" id="fig|1445510.3.peg.281"/>
<accession>A0A0C5VPZ5</accession>
<name>A0A0C5VPZ5_9GAMM</name>
<dbReference type="EMBL" id="CP007142">
    <property type="protein sequence ID" value="AJQ92339.1"/>
    <property type="molecule type" value="Genomic_DNA"/>
</dbReference>
<evidence type="ECO:0000313" key="5">
    <source>
        <dbReference type="Proteomes" id="UP000032266"/>
    </source>
</evidence>
<feature type="domain" description="HTH araC/xylS-type" evidence="3">
    <location>
        <begin position="221"/>
        <end position="318"/>
    </location>
</feature>
<dbReference type="InterPro" id="IPR009057">
    <property type="entry name" value="Homeodomain-like_sf"/>
</dbReference>
<evidence type="ECO:0000259" key="3">
    <source>
        <dbReference type="PROSITE" id="PS01124"/>
    </source>
</evidence>
<dbReference type="AlphaFoldDB" id="A0A0C5VPZ5"/>
<dbReference type="SMART" id="SM00342">
    <property type="entry name" value="HTH_ARAC"/>
    <property type="match status" value="1"/>
</dbReference>
<dbReference type="STRING" id="1445510.YC6258_00289"/>
<dbReference type="InterPro" id="IPR052158">
    <property type="entry name" value="INH-QAR"/>
</dbReference>
<dbReference type="PANTHER" id="PTHR43130:SF3">
    <property type="entry name" value="HTH-TYPE TRANSCRIPTIONAL REGULATOR RV1931C"/>
    <property type="match status" value="1"/>
</dbReference>
<dbReference type="GO" id="GO:0043565">
    <property type="term" value="F:sequence-specific DNA binding"/>
    <property type="evidence" value="ECO:0007669"/>
    <property type="project" value="InterPro"/>
</dbReference>
<dbReference type="InterPro" id="IPR002818">
    <property type="entry name" value="DJ-1/PfpI"/>
</dbReference>
<protein>
    <submittedName>
        <fullName evidence="4">Transcriptional regulator containing an amidase domain and an AraC-type DNA-binding HTH domain</fullName>
    </submittedName>
</protein>
<evidence type="ECO:0000256" key="2">
    <source>
        <dbReference type="ARBA" id="ARBA00023163"/>
    </source>
</evidence>